<sequence length="69" mass="7949">MMRTTPLVMGLIYTFMGILFTYLAIGSAEKGIWDFTTIVLMIVATFDFGVAIRVFILHYKIKKIQKNKK</sequence>
<dbReference type="InterPro" id="IPR025426">
    <property type="entry name" value="DUF4305"/>
</dbReference>
<dbReference type="EMBL" id="JBHRZT010000027">
    <property type="protein sequence ID" value="MFC3883410.1"/>
    <property type="molecule type" value="Genomic_DNA"/>
</dbReference>
<dbReference type="Proteomes" id="UP001595752">
    <property type="component" value="Unassembled WGS sequence"/>
</dbReference>
<dbReference type="RefSeq" id="WP_377913862.1">
    <property type="nucleotide sequence ID" value="NZ_JBHRZT010000027.1"/>
</dbReference>
<evidence type="ECO:0000256" key="1">
    <source>
        <dbReference type="SAM" id="Phobius"/>
    </source>
</evidence>
<proteinExistence type="predicted"/>
<protein>
    <submittedName>
        <fullName evidence="2">YdiK family protein</fullName>
    </submittedName>
</protein>
<name>A0ABV8B2D2_9BACI</name>
<dbReference type="Pfam" id="PF14146">
    <property type="entry name" value="DUF4305"/>
    <property type="match status" value="1"/>
</dbReference>
<gene>
    <name evidence="2" type="ORF">ACFOU2_07700</name>
</gene>
<evidence type="ECO:0000313" key="3">
    <source>
        <dbReference type="Proteomes" id="UP001595752"/>
    </source>
</evidence>
<keyword evidence="1" id="KW-1133">Transmembrane helix</keyword>
<feature type="transmembrane region" description="Helical" evidence="1">
    <location>
        <begin position="7"/>
        <end position="25"/>
    </location>
</feature>
<organism evidence="2 3">
    <name type="scientific">Bacillus songklensis</name>
    <dbReference type="NCBI Taxonomy" id="1069116"/>
    <lineage>
        <taxon>Bacteria</taxon>
        <taxon>Bacillati</taxon>
        <taxon>Bacillota</taxon>
        <taxon>Bacilli</taxon>
        <taxon>Bacillales</taxon>
        <taxon>Bacillaceae</taxon>
        <taxon>Bacillus</taxon>
    </lineage>
</organism>
<keyword evidence="3" id="KW-1185">Reference proteome</keyword>
<keyword evidence="1" id="KW-0812">Transmembrane</keyword>
<feature type="transmembrane region" description="Helical" evidence="1">
    <location>
        <begin position="37"/>
        <end position="59"/>
    </location>
</feature>
<accession>A0ABV8B2D2</accession>
<comment type="caution">
    <text evidence="2">The sequence shown here is derived from an EMBL/GenBank/DDBJ whole genome shotgun (WGS) entry which is preliminary data.</text>
</comment>
<evidence type="ECO:0000313" key="2">
    <source>
        <dbReference type="EMBL" id="MFC3883410.1"/>
    </source>
</evidence>
<reference evidence="3" key="1">
    <citation type="journal article" date="2019" name="Int. J. Syst. Evol. Microbiol.">
        <title>The Global Catalogue of Microorganisms (GCM) 10K type strain sequencing project: providing services to taxonomists for standard genome sequencing and annotation.</title>
        <authorList>
            <consortium name="The Broad Institute Genomics Platform"/>
            <consortium name="The Broad Institute Genome Sequencing Center for Infectious Disease"/>
            <person name="Wu L."/>
            <person name="Ma J."/>
        </authorList>
    </citation>
    <scope>NUCLEOTIDE SEQUENCE [LARGE SCALE GENOMIC DNA]</scope>
    <source>
        <strain evidence="3">CCUG 61889</strain>
    </source>
</reference>
<keyword evidence="1" id="KW-0472">Membrane</keyword>